<dbReference type="Proteomes" id="UP000065822">
    <property type="component" value="Chromosome"/>
</dbReference>
<evidence type="ECO:0000313" key="3">
    <source>
        <dbReference type="Proteomes" id="UP000065822"/>
    </source>
</evidence>
<evidence type="ECO:0000313" key="2">
    <source>
        <dbReference type="EMBL" id="SNV01860.1"/>
    </source>
</evidence>
<evidence type="ECO:0008006" key="5">
    <source>
        <dbReference type="Google" id="ProtNLM"/>
    </source>
</evidence>
<dbReference type="EMBL" id="LT906449">
    <property type="protein sequence ID" value="SNV01860.1"/>
    <property type="molecule type" value="Genomic_DNA"/>
</dbReference>
<proteinExistence type="predicted"/>
<reference evidence="2 4" key="2">
    <citation type="submission" date="2017-06" db="EMBL/GenBank/DDBJ databases">
        <authorList>
            <consortium name="Pathogen Informatics"/>
        </authorList>
    </citation>
    <scope>NUCLEOTIDE SEQUENCE [LARGE SCALE GENOMIC DNA]</scope>
    <source>
        <strain evidence="2 4">NCTC12947</strain>
    </source>
</reference>
<dbReference type="Proteomes" id="UP000215539">
    <property type="component" value="Chromosome 1"/>
</dbReference>
<reference evidence="1 3" key="1">
    <citation type="submission" date="2016-02" db="EMBL/GenBank/DDBJ databases">
        <authorList>
            <person name="Holder M.E."/>
            <person name="Ajami N.J."/>
            <person name="Petrosino J.F."/>
        </authorList>
    </citation>
    <scope>NUCLEOTIDE SEQUENCE [LARGE SCALE GENOMIC DNA]</scope>
    <source>
        <strain evidence="1 3">CCUG 32990</strain>
    </source>
</reference>
<sequence>MAEYKYTKEKLYEHTNDGLDIIHRYLPQSVGCETSTNKKFKIRDEKTPSCSLYYGTQVDCYLVTDYGTGTTYDPLGVVTLCTGLTDFVELLKKLYAEFNVAENAAYFEPNKTFHDRGTLPIDYFKLEPKKEIKSAHKINRFVTPEICKLYNVYELEYTERITKKGQIMRTDSTPDYPIFAYSDNLTVWAKTYCVAEKERQFKHSYFGKKPSKYYHGLARIFDAMQPKDKRIKEIREELKDTKNAFEKQKLQAELDDLLLPYIIICSGGSDGLTIAGLSDEFFPVWGNSENDIIDYDTYTTLKNWCKHLCYLPDLDPSGIQFAYNYSNQYWQLPIVFIPKFYLEKNGGKDFRDFVAYFPENATADTIVREFKKFLNVPVSYNFVSVIDGKYRINTRNLNYFLNGHNFFVYNSDLTEKSDNEDNGVLVHIDEFKISIPESSKVRNFCKQFLIRKGTTEKVIDLVDSCNALRPNDLKKITPKTLDFTKYGKDFQLFFFHNTVVKVTASEIATVNKKDIKNYVWENAIIKRDYWISHGLFFENYKDENGKNRVKLLRNDCDFMNYLINGSRVHWQKEQEADPDFRKKFILDNPVLSEKEQITQEQHFLGKCYAIGYLLHRQKRFDFQRFVYIVDDDVKDNISDANGGTGKGLFSQGIKCLANVHEEDGKKKDLFGDRHFLGGLDESHDIILFQDMARQSDGFERLYNLVTDSIVTRPLQQKTKTFPFQKSPKIMGTFNYGVKDMDNGSTQRRLLFVSYSSYYHAQKDDLKEYTPVMDFGHQFFEDWDKNQWNTFYNFMLFCVQFYLKNYNDYSNFLSPTENVNINNLKASIGDNFIEWADGYFVDENLNNEIPRAEIYANYETTVGAKYKIGGRLFKQHLEKYCRLKGYVFNPERLRGKDGRIIRTATIATGGRTSIEYFYIEAQEPTDNEPVTDAAPEQEDNIDIDDLAF</sequence>
<protein>
    <recommendedName>
        <fullName evidence="5">DNA primase</fullName>
    </recommendedName>
</protein>
<dbReference type="RefSeq" id="WP_066429984.1">
    <property type="nucleotide sequence ID" value="NZ_CP014227.1"/>
</dbReference>
<dbReference type="KEGG" id="chg:AXF12_07770"/>
<dbReference type="AlphaFoldDB" id="A0AAX2GUB9"/>
<keyword evidence="3" id="KW-1185">Reference proteome</keyword>
<gene>
    <name evidence="1" type="ORF">AXF12_07770</name>
    <name evidence="2" type="ORF">SAMEA44541418_00140</name>
</gene>
<organism evidence="2 4">
    <name type="scientific">Capnocytophaga haemolytica</name>
    <dbReference type="NCBI Taxonomy" id="45243"/>
    <lineage>
        <taxon>Bacteria</taxon>
        <taxon>Pseudomonadati</taxon>
        <taxon>Bacteroidota</taxon>
        <taxon>Flavobacteriia</taxon>
        <taxon>Flavobacteriales</taxon>
        <taxon>Flavobacteriaceae</taxon>
        <taxon>Capnocytophaga</taxon>
    </lineage>
</organism>
<dbReference type="EMBL" id="CP014227">
    <property type="protein sequence ID" value="AMD85417.1"/>
    <property type="molecule type" value="Genomic_DNA"/>
</dbReference>
<evidence type="ECO:0000313" key="4">
    <source>
        <dbReference type="Proteomes" id="UP000215539"/>
    </source>
</evidence>
<accession>A0AAX2GUB9</accession>
<evidence type="ECO:0000313" key="1">
    <source>
        <dbReference type="EMBL" id="AMD85417.1"/>
    </source>
</evidence>
<name>A0AAX2GUB9_9FLAO</name>